<protein>
    <recommendedName>
        <fullName evidence="1">Peptidoglycan binding-like domain-containing protein</fullName>
    </recommendedName>
</protein>
<evidence type="ECO:0000259" key="1">
    <source>
        <dbReference type="Pfam" id="PF01471"/>
    </source>
</evidence>
<feature type="domain" description="Peptidoglycan binding-like" evidence="1">
    <location>
        <begin position="22"/>
        <end position="59"/>
    </location>
</feature>
<accession>A0A3E0LC52</accession>
<dbReference type="AlphaFoldDB" id="A0A3E0LC52"/>
<dbReference type="InterPro" id="IPR036366">
    <property type="entry name" value="PGBDSf"/>
</dbReference>
<organism evidence="2 3">
    <name type="scientific">Microcystis flos-aquae TF09</name>
    <dbReference type="NCBI Taxonomy" id="2060473"/>
    <lineage>
        <taxon>Bacteria</taxon>
        <taxon>Bacillati</taxon>
        <taxon>Cyanobacteriota</taxon>
        <taxon>Cyanophyceae</taxon>
        <taxon>Oscillatoriophycideae</taxon>
        <taxon>Chroococcales</taxon>
        <taxon>Microcystaceae</taxon>
        <taxon>Microcystis</taxon>
    </lineage>
</organism>
<dbReference type="Gene3D" id="1.10.101.10">
    <property type="entry name" value="PGBD-like superfamily/PGBD"/>
    <property type="match status" value="1"/>
</dbReference>
<evidence type="ECO:0000313" key="2">
    <source>
        <dbReference type="EMBL" id="REJ44955.1"/>
    </source>
</evidence>
<sequence length="73" mass="8052">MSTSTETSFPNELMPNLFIGMTGSDVEKLQQKLQELGFYSGPIDGLFGQGVEQAVKDYEDSRLLPLINSLLIV</sequence>
<name>A0A3E0LC52_9CHRO</name>
<dbReference type="Proteomes" id="UP000256873">
    <property type="component" value="Unassembled WGS sequence"/>
</dbReference>
<proteinExistence type="predicted"/>
<dbReference type="SUPFAM" id="SSF47090">
    <property type="entry name" value="PGBD-like"/>
    <property type="match status" value="1"/>
</dbReference>
<dbReference type="EMBL" id="QQWC01000001">
    <property type="protein sequence ID" value="REJ44955.1"/>
    <property type="molecule type" value="Genomic_DNA"/>
</dbReference>
<dbReference type="InterPro" id="IPR002477">
    <property type="entry name" value="Peptidoglycan-bd-like"/>
</dbReference>
<gene>
    <name evidence="2" type="ORF">DWQ54_05705</name>
</gene>
<dbReference type="InterPro" id="IPR036365">
    <property type="entry name" value="PGBD-like_sf"/>
</dbReference>
<dbReference type="Pfam" id="PF01471">
    <property type="entry name" value="PG_binding_1"/>
    <property type="match status" value="1"/>
</dbReference>
<evidence type="ECO:0000313" key="3">
    <source>
        <dbReference type="Proteomes" id="UP000256873"/>
    </source>
</evidence>
<comment type="caution">
    <text evidence="2">The sequence shown here is derived from an EMBL/GenBank/DDBJ whole genome shotgun (WGS) entry which is preliminary data.</text>
</comment>
<reference evidence="2 3" key="1">
    <citation type="submission" date="2017-10" db="EMBL/GenBank/DDBJ databases">
        <title>A large-scale comparative metagenomic study reveals the eutrophication-driven functional interactions in six Microcystis-epibionts communities.</title>
        <authorList>
            <person name="Li Q."/>
            <person name="Lin F."/>
        </authorList>
    </citation>
    <scope>NUCLEOTIDE SEQUENCE [LARGE SCALE GENOMIC DNA]</scope>
    <source>
        <strain evidence="2">TF09</strain>
    </source>
</reference>